<keyword evidence="2 3" id="KW-0472">Membrane</keyword>
<dbReference type="PANTHER" id="PTHR22550">
    <property type="entry name" value="SPORE GERMINATION PROTEIN"/>
    <property type="match status" value="1"/>
</dbReference>
<organism evidence="4 5">
    <name type="scientific">Paenibacillus catalpae</name>
    <dbReference type="NCBI Taxonomy" id="1045775"/>
    <lineage>
        <taxon>Bacteria</taxon>
        <taxon>Bacillati</taxon>
        <taxon>Bacillota</taxon>
        <taxon>Bacilli</taxon>
        <taxon>Bacillales</taxon>
        <taxon>Paenibacillaceae</taxon>
        <taxon>Paenibacillus</taxon>
    </lineage>
</organism>
<dbReference type="InterPro" id="IPR004995">
    <property type="entry name" value="Spore_Ger"/>
</dbReference>
<dbReference type="STRING" id="1045775.SAMN05216378_1312"/>
<accession>A0A1I1V057</accession>
<name>A0A1I1V057_9BACL</name>
<protein>
    <submittedName>
        <fullName evidence="4">Spore germination protein KA</fullName>
    </submittedName>
</protein>
<dbReference type="GO" id="GO:0016020">
    <property type="term" value="C:membrane"/>
    <property type="evidence" value="ECO:0007669"/>
    <property type="project" value="InterPro"/>
</dbReference>
<comment type="similarity">
    <text evidence="1">Belongs to the GerABKA family.</text>
</comment>
<feature type="transmembrane region" description="Helical" evidence="3">
    <location>
        <begin position="312"/>
        <end position="334"/>
    </location>
</feature>
<dbReference type="OrthoDB" id="1726708at2"/>
<sequence length="509" mass="56841">MRRFKRGTTTRYKQILKNKSSILQEDMDKTFTSDIEQNESCIKEMFEDCFDIEYRRIDVNHNRKWLIIYIDSLIDNQLLEEHVLKPLVTSSAQDECHVNAEELTSELISVGTTSVSDHISETVSKLFQGHAAILTAGSSKVVTVCIPGLAKRSIEEPSSEPVIRGPKEGFIEHLSTNLGLIRARIKTPKLKTESITLGDYSQTCLVMTYLKGIAQESVVEQVRARLNSIQVEGVLDSGYIEEFIEDQPYSPFPQVHSTERPDVVAAELLEGKVAILVDTSPYVLIVPMTFWTGLQSSEDYYIRWPIATFVRWVRFLFIHFAIFAPALYVAITTFHQEMIPTNLVLSIAASREAVPFPAMIEALLMEIMFEALVEAGLRMPKQIGPTIGIVGGLVIGQAAVQAGLISAPVVIIVSITGISTFTTPRYSLRNGIRLLRFPVLILAGTLGLYGIVLGFLGIMLHVTSLRSFGALYFSPVTPLKMSAFKDVLIRLPIRMKSRYKITPEHEEGD</sequence>
<dbReference type="GO" id="GO:0009847">
    <property type="term" value="P:spore germination"/>
    <property type="evidence" value="ECO:0007669"/>
    <property type="project" value="InterPro"/>
</dbReference>
<evidence type="ECO:0000256" key="3">
    <source>
        <dbReference type="SAM" id="Phobius"/>
    </source>
</evidence>
<gene>
    <name evidence="4" type="ORF">SAMN05216378_1312</name>
</gene>
<evidence type="ECO:0000313" key="4">
    <source>
        <dbReference type="EMBL" id="SFD76185.1"/>
    </source>
</evidence>
<dbReference type="EMBL" id="FOMT01000001">
    <property type="protein sequence ID" value="SFD76185.1"/>
    <property type="molecule type" value="Genomic_DNA"/>
</dbReference>
<evidence type="ECO:0000256" key="1">
    <source>
        <dbReference type="ARBA" id="ARBA00005278"/>
    </source>
</evidence>
<feature type="transmembrane region" description="Helical" evidence="3">
    <location>
        <begin position="435"/>
        <end position="458"/>
    </location>
</feature>
<keyword evidence="3" id="KW-0812">Transmembrane</keyword>
<reference evidence="5" key="1">
    <citation type="submission" date="2016-10" db="EMBL/GenBank/DDBJ databases">
        <authorList>
            <person name="Varghese N."/>
            <person name="Submissions S."/>
        </authorList>
    </citation>
    <scope>NUCLEOTIDE SEQUENCE [LARGE SCALE GENOMIC DNA]</scope>
    <source>
        <strain evidence="5">CGMCC 1.10784</strain>
    </source>
</reference>
<dbReference type="Pfam" id="PF03323">
    <property type="entry name" value="GerA"/>
    <property type="match status" value="1"/>
</dbReference>
<dbReference type="InterPro" id="IPR050768">
    <property type="entry name" value="UPF0353/GerABKA_families"/>
</dbReference>
<keyword evidence="3" id="KW-1133">Transmembrane helix</keyword>
<dbReference type="Proteomes" id="UP000198855">
    <property type="component" value="Unassembled WGS sequence"/>
</dbReference>
<evidence type="ECO:0000256" key="2">
    <source>
        <dbReference type="ARBA" id="ARBA00023136"/>
    </source>
</evidence>
<dbReference type="AlphaFoldDB" id="A0A1I1V057"/>
<keyword evidence="5" id="KW-1185">Reference proteome</keyword>
<dbReference type="PIRSF" id="PIRSF005690">
    <property type="entry name" value="GerBA"/>
    <property type="match status" value="1"/>
</dbReference>
<proteinExistence type="inferred from homology"/>
<dbReference type="RefSeq" id="WP_091182319.1">
    <property type="nucleotide sequence ID" value="NZ_FOMT01000001.1"/>
</dbReference>
<dbReference type="PANTHER" id="PTHR22550:SF5">
    <property type="entry name" value="LEUCINE ZIPPER PROTEIN 4"/>
    <property type="match status" value="1"/>
</dbReference>
<evidence type="ECO:0000313" key="5">
    <source>
        <dbReference type="Proteomes" id="UP000198855"/>
    </source>
</evidence>
<feature type="transmembrane region" description="Helical" evidence="3">
    <location>
        <begin position="389"/>
        <end position="415"/>
    </location>
</feature>